<dbReference type="AlphaFoldDB" id="A0A0C1UCE3"/>
<dbReference type="Gene3D" id="3.40.50.300">
    <property type="entry name" value="P-loop containing nucleotide triphosphate hydrolases"/>
    <property type="match status" value="1"/>
</dbReference>
<reference evidence="2 3" key="1">
    <citation type="journal article" date="2015" name="Infect. Genet. Evol.">
        <title>Genomic sequences of six botulinum neurotoxin-producing strains representing three clostridial species illustrate the mobility and diversity of botulinum neurotoxin genes.</title>
        <authorList>
            <person name="Smith T.J."/>
            <person name="Hill K.K."/>
            <person name="Xie G."/>
            <person name="Foley B.T."/>
            <person name="Williamson C.H."/>
            <person name="Foster J.T."/>
            <person name="Johnson S.L."/>
            <person name="Chertkov O."/>
            <person name="Teshima H."/>
            <person name="Gibbons H.S."/>
            <person name="Johnsky L.A."/>
            <person name="Karavis M.A."/>
            <person name="Smith L.A."/>
        </authorList>
    </citation>
    <scope>NUCLEOTIDE SEQUENCE [LARGE SCALE GENOMIC DNA]</scope>
    <source>
        <strain evidence="2 3">CDC 2741</strain>
    </source>
</reference>
<name>A0A0C1UCE3_9CLOT</name>
<keyword evidence="3" id="KW-1185">Reference proteome</keyword>
<dbReference type="Gene3D" id="1.10.8.730">
    <property type="match status" value="1"/>
</dbReference>
<accession>A0A0C1UCE3</accession>
<protein>
    <submittedName>
        <fullName evidence="2">AAA-like domain protein</fullName>
    </submittedName>
</protein>
<organism evidence="2 3">
    <name type="scientific">Clostridium argentinense CDC 2741</name>
    <dbReference type="NCBI Taxonomy" id="1418104"/>
    <lineage>
        <taxon>Bacteria</taxon>
        <taxon>Bacillati</taxon>
        <taxon>Bacillota</taxon>
        <taxon>Clostridia</taxon>
        <taxon>Eubacteriales</taxon>
        <taxon>Clostridiaceae</taxon>
        <taxon>Clostridium</taxon>
    </lineage>
</organism>
<evidence type="ECO:0000256" key="1">
    <source>
        <dbReference type="SAM" id="Coils"/>
    </source>
</evidence>
<dbReference type="InterPro" id="IPR027417">
    <property type="entry name" value="P-loop_NTPase"/>
</dbReference>
<dbReference type="OrthoDB" id="9804380at2"/>
<dbReference type="Proteomes" id="UP000031366">
    <property type="component" value="Unassembled WGS sequence"/>
</dbReference>
<dbReference type="CDD" id="cd01127">
    <property type="entry name" value="TrwB_TraG_TraD_VirD4"/>
    <property type="match status" value="1"/>
</dbReference>
<evidence type="ECO:0000313" key="2">
    <source>
        <dbReference type="EMBL" id="KIE45215.1"/>
    </source>
</evidence>
<dbReference type="RefSeq" id="WP_039637103.1">
    <property type="nucleotide sequence ID" value="NZ_AYSO01000020.1"/>
</dbReference>
<keyword evidence="1" id="KW-0175">Coiled coil</keyword>
<feature type="coiled-coil region" evidence="1">
    <location>
        <begin position="88"/>
        <end position="115"/>
    </location>
</feature>
<proteinExistence type="predicted"/>
<dbReference type="PANTHER" id="PTHR30121">
    <property type="entry name" value="UNCHARACTERIZED PROTEIN YJGR-RELATED"/>
    <property type="match status" value="1"/>
</dbReference>
<dbReference type="EMBL" id="AYSO01000020">
    <property type="protein sequence ID" value="KIE45215.1"/>
    <property type="molecule type" value="Genomic_DNA"/>
</dbReference>
<dbReference type="STRING" id="29341.RSJ17_07430"/>
<dbReference type="PANTHER" id="PTHR30121:SF6">
    <property type="entry name" value="SLR6007 PROTEIN"/>
    <property type="match status" value="1"/>
</dbReference>
<comment type="caution">
    <text evidence="2">The sequence shown here is derived from an EMBL/GenBank/DDBJ whole genome shotgun (WGS) entry which is preliminary data.</text>
</comment>
<dbReference type="SUPFAM" id="SSF52540">
    <property type="entry name" value="P-loop containing nucleoside triphosphate hydrolases"/>
    <property type="match status" value="1"/>
</dbReference>
<evidence type="ECO:0000313" key="3">
    <source>
        <dbReference type="Proteomes" id="UP000031366"/>
    </source>
</evidence>
<dbReference type="InterPro" id="IPR051162">
    <property type="entry name" value="T4SS_component"/>
</dbReference>
<gene>
    <name evidence="2" type="ORF">U732_928</name>
</gene>
<sequence>MFTKLFGTKSKIPKKNNIKNKEETFNLPIKDVKDIIIGNDNKYKLVAKVTPINGELAPEDMLRDVSNAIQGALNSFEGRQGIYIQSERVDISLNIKNIEKQKEELSDEFRIELLEEQKKYLESIANKSRTVLNFYMVLEIKDKNSDTARQVLEDAYISVKNELESQEMYVEQLKEKEIRQLLYEKMNPEQSQVEPYKEDWLLENIYPQNAVRFKDGRHLEIENRLYRFYAISKYPQNVDEYRWLKKLLNIRGDVNIAIILNPKNKATIIKELSKAVDELNARAISAKDEASRQKYFKQEESAKNMIEELGNDNVSIYDTNTTIGISAKDIQELDTLSNIVRSKISSSYLQSTEIKRKGFEPFYTIMPILADNKITENYIWNLSTKDVASIIPFDSSEFMEQSGTLIGENEISRGLVIANYRNKLYNNAHMCILADSGSGKTFFIKTDAIRNIPYVDYTIMFDIKGDLNFPWGKRYIFSATSGTIVNPFHIRNTVSDNSIEQQEVKSDIGIYLSQKIMDLIVFFKWIIPELTPYDESLLEEDIRDSYKKCGLNFQSIELPKEFCTMSTLDEVMEEKIKNSDTEMELERRKYLKACIKPYSKGTYSKIFNGQTNWNFDKFTVFDISNIPEAVKKPLYDILLKDTWQFAKKDGTINPTRKDIYVDECHEFADPQNPQTLMFLSTKLSKQGRGFGIRLITATQNLPDFLSIPRFGQAIIDNSYFKLFMRLGESDIPVAKKLYSFSDSEIKILKGTGGKKKGSKGKGIFIVGSQRVVIQTRASKFELEVIDPVQFEEIYGVKSRYLNLG</sequence>